<name>A0A1G9LJI2_9PROT</name>
<dbReference type="Proteomes" id="UP000199759">
    <property type="component" value="Unassembled WGS sequence"/>
</dbReference>
<dbReference type="AlphaFoldDB" id="A0A1G9LJI2"/>
<evidence type="ECO:0000313" key="2">
    <source>
        <dbReference type="EMBL" id="SDL62109.1"/>
    </source>
</evidence>
<dbReference type="OrthoDB" id="7624727at2"/>
<proteinExistence type="predicted"/>
<evidence type="ECO:0008006" key="4">
    <source>
        <dbReference type="Google" id="ProtNLM"/>
    </source>
</evidence>
<accession>A0A1G9LJI2</accession>
<organism evidence="2 3">
    <name type="scientific">Maricaulis salignorans</name>
    <dbReference type="NCBI Taxonomy" id="144026"/>
    <lineage>
        <taxon>Bacteria</taxon>
        <taxon>Pseudomonadati</taxon>
        <taxon>Pseudomonadota</taxon>
        <taxon>Alphaproteobacteria</taxon>
        <taxon>Maricaulales</taxon>
        <taxon>Maricaulaceae</taxon>
        <taxon>Maricaulis</taxon>
    </lineage>
</organism>
<dbReference type="RefSeq" id="WP_091765062.1">
    <property type="nucleotide sequence ID" value="NZ_FNHG01000001.1"/>
</dbReference>
<dbReference type="EMBL" id="FNHG01000001">
    <property type="protein sequence ID" value="SDL62109.1"/>
    <property type="molecule type" value="Genomic_DNA"/>
</dbReference>
<reference evidence="2 3" key="1">
    <citation type="submission" date="2016-10" db="EMBL/GenBank/DDBJ databases">
        <authorList>
            <person name="de Groot N.N."/>
        </authorList>
    </citation>
    <scope>NUCLEOTIDE SEQUENCE [LARGE SCALE GENOMIC DNA]</scope>
    <source>
        <strain evidence="2 3">DSM 16077</strain>
    </source>
</reference>
<dbReference type="STRING" id="144026.SAMN04488568_10182"/>
<gene>
    <name evidence="2" type="ORF">SAMN04488568_10182</name>
</gene>
<protein>
    <recommendedName>
        <fullName evidence="4">GGDEF domain-containing protein, diguanylate cyclase (C-di-GMP synthetase) or its enzymatically inactive variants</fullName>
    </recommendedName>
</protein>
<sequence length="531" mass="57766">MSSGLEERLKKALAGRSPAEMNEFQFLNLEMVKVETGDRWIEVRKKIYSVATHFVEKRVHPDDVVVRCRGGFILIFAHLSAEESRARLEVLSQELNVFFLGDQILKDLDINASARKVNAAEFAQFIQMSAQADPGEAVSGGRRRTAEQPAAPSGRDRKLARNGKQGRAPALGRDAGSPVPESVARWVEGQSASSASSSGLQAEPRTVPRPVGRWQEAPVSNSGQPEYTGAMVPGRDKARAPARLAYSAADAAANVMSEPALLEPVPVDITQLWDDIIFKPCWDATHNAICSNICLARRFKDGAVSYGRDTLMGSRAPELHSALDIAVAIAAQRGFQRGYARGDSCDICIPVHYDTIRTVADRVNYFSILQVVPPHLRRHFFLRVDHIPHDAPLAQMQDMFRSMKWFGSNLLATVPFDQTDLSRFEGCGIDIFGADIPAAIRAGGISDEHIELLGRRTKAASQQGAGTALSQVDSFEALVAGISVGVRGFAGDAIGTDAALPIPNQALSFVALRQRAEDMRDFDCELLGYGS</sequence>
<feature type="region of interest" description="Disordered" evidence="1">
    <location>
        <begin position="133"/>
        <end position="231"/>
    </location>
</feature>
<evidence type="ECO:0000313" key="3">
    <source>
        <dbReference type="Proteomes" id="UP000199759"/>
    </source>
</evidence>
<keyword evidence="3" id="KW-1185">Reference proteome</keyword>
<evidence type="ECO:0000256" key="1">
    <source>
        <dbReference type="SAM" id="MobiDB-lite"/>
    </source>
</evidence>